<sequence length="434" mass="49512">MLGTPSVLVFDPEIERTARANRKVVRQAKEAERLSSLIESSIEGTDTSEQDIEEEHIVMADEQANLPVPPPLRRTLGDYGQRNNGEIANLGFQPANPVTFDIKNTVINALKEEQYSGAEAQCPNLDLSHFYDACDLTGPPGISDSDKRLRLFKFSLTGIEKDWLDTIPPGTIQTWQQLERKFKDRYFPIHKFFERRADIMNFEQGDAKTLYDAWERFKLCLMKCLEHGIDALAQMQHFTQGLRPQTRMLLDASTGGSLKNKDENEAKKLLETMAQNEYWAQNDRGAKKKAGVLELDTQSAILAQMKLMTHQMEARGKANSNPPQAQENKYEEVQCDFYKGPHANGGCFPEGSENSEEFRSSRMFRGLQEFRGCLLVISHSKDEDVQKLNYERLSEANHSKTNQTPSYKRFIRSKGIPSHQRLHQLQLIKPDDLL</sequence>
<dbReference type="PANTHER" id="PTHR33223">
    <property type="entry name" value="CCHC-TYPE DOMAIN-CONTAINING PROTEIN"/>
    <property type="match status" value="1"/>
</dbReference>
<gene>
    <name evidence="2" type="ORF">TSUD_292020</name>
</gene>
<dbReference type="InterPro" id="IPR005162">
    <property type="entry name" value="Retrotrans_gag_dom"/>
</dbReference>
<organism evidence="2 3">
    <name type="scientific">Trifolium subterraneum</name>
    <name type="common">Subterranean clover</name>
    <dbReference type="NCBI Taxonomy" id="3900"/>
    <lineage>
        <taxon>Eukaryota</taxon>
        <taxon>Viridiplantae</taxon>
        <taxon>Streptophyta</taxon>
        <taxon>Embryophyta</taxon>
        <taxon>Tracheophyta</taxon>
        <taxon>Spermatophyta</taxon>
        <taxon>Magnoliopsida</taxon>
        <taxon>eudicotyledons</taxon>
        <taxon>Gunneridae</taxon>
        <taxon>Pentapetalae</taxon>
        <taxon>rosids</taxon>
        <taxon>fabids</taxon>
        <taxon>Fabales</taxon>
        <taxon>Fabaceae</taxon>
        <taxon>Papilionoideae</taxon>
        <taxon>50 kb inversion clade</taxon>
        <taxon>NPAAA clade</taxon>
        <taxon>Hologalegina</taxon>
        <taxon>IRL clade</taxon>
        <taxon>Trifolieae</taxon>
        <taxon>Trifolium</taxon>
    </lineage>
</organism>
<evidence type="ECO:0000313" key="3">
    <source>
        <dbReference type="Proteomes" id="UP000242715"/>
    </source>
</evidence>
<keyword evidence="3" id="KW-1185">Reference proteome</keyword>
<dbReference type="AlphaFoldDB" id="A0A2Z6PH20"/>
<protein>
    <recommendedName>
        <fullName evidence="1">Retrotransposon gag domain-containing protein</fullName>
    </recommendedName>
</protein>
<reference evidence="3" key="1">
    <citation type="journal article" date="2017" name="Front. Plant Sci.">
        <title>Climate Clever Clovers: New Paradigm to Reduce the Environmental Footprint of Ruminants by Breeding Low Methanogenic Forages Utilizing Haplotype Variation.</title>
        <authorList>
            <person name="Kaur P."/>
            <person name="Appels R."/>
            <person name="Bayer P.E."/>
            <person name="Keeble-Gagnere G."/>
            <person name="Wang J."/>
            <person name="Hirakawa H."/>
            <person name="Shirasawa K."/>
            <person name="Vercoe P."/>
            <person name="Stefanova K."/>
            <person name="Durmic Z."/>
            <person name="Nichols P."/>
            <person name="Revell C."/>
            <person name="Isobe S.N."/>
            <person name="Edwards D."/>
            <person name="Erskine W."/>
        </authorList>
    </citation>
    <scope>NUCLEOTIDE SEQUENCE [LARGE SCALE GENOMIC DNA]</scope>
    <source>
        <strain evidence="3">cv. Daliak</strain>
    </source>
</reference>
<dbReference type="Proteomes" id="UP000242715">
    <property type="component" value="Unassembled WGS sequence"/>
</dbReference>
<evidence type="ECO:0000313" key="2">
    <source>
        <dbReference type="EMBL" id="GAU44809.1"/>
    </source>
</evidence>
<evidence type="ECO:0000259" key="1">
    <source>
        <dbReference type="Pfam" id="PF03732"/>
    </source>
</evidence>
<proteinExistence type="predicted"/>
<accession>A0A2Z6PH20</accession>
<name>A0A2Z6PH20_TRISU</name>
<feature type="domain" description="Retrotransposon gag" evidence="1">
    <location>
        <begin position="150"/>
        <end position="244"/>
    </location>
</feature>
<dbReference type="EMBL" id="DF974073">
    <property type="protein sequence ID" value="GAU44809.1"/>
    <property type="molecule type" value="Genomic_DNA"/>
</dbReference>
<dbReference type="OrthoDB" id="1670002at2759"/>
<dbReference type="Pfam" id="PF03732">
    <property type="entry name" value="Retrotrans_gag"/>
    <property type="match status" value="1"/>
</dbReference>
<dbReference type="PANTHER" id="PTHR33223:SF11">
    <property type="entry name" value="ELEMENT PROTEIN, PUTATIVE-RELATED"/>
    <property type="match status" value="1"/>
</dbReference>